<dbReference type="InterPro" id="IPR007712">
    <property type="entry name" value="RelE/ParE_toxin"/>
</dbReference>
<dbReference type="PANTHER" id="PTHR33755">
    <property type="entry name" value="TOXIN PARE1-RELATED"/>
    <property type="match status" value="1"/>
</dbReference>
<evidence type="ECO:0000256" key="1">
    <source>
        <dbReference type="ARBA" id="ARBA00006226"/>
    </source>
</evidence>
<dbReference type="EMBL" id="FUXM01000009">
    <property type="protein sequence ID" value="SJZ84508.1"/>
    <property type="molecule type" value="Genomic_DNA"/>
</dbReference>
<accession>A0A1T4P0J4</accession>
<sequence>MEKYNVELLPAAYTDLDEIFDYIMVDNPSAADSILESIMHALSRLENFPHSGTPLLDPSLKKFNFHMIIVEPYIAFYRVIENKVYVYRVLHGARNYTHLLIKELK</sequence>
<dbReference type="OrthoDB" id="361440at2"/>
<gene>
    <name evidence="3" type="ORF">SAMN02745885_01077</name>
</gene>
<name>A0A1T4P0J4_9FIRM</name>
<protein>
    <submittedName>
        <fullName evidence="3">Plasmid stabilization system protein ParE</fullName>
    </submittedName>
</protein>
<evidence type="ECO:0000256" key="2">
    <source>
        <dbReference type="ARBA" id="ARBA00022649"/>
    </source>
</evidence>
<dbReference type="Pfam" id="PF05016">
    <property type="entry name" value="ParE_toxin"/>
    <property type="match status" value="1"/>
</dbReference>
<dbReference type="RefSeq" id="WP_078665167.1">
    <property type="nucleotide sequence ID" value="NZ_FUXM01000009.1"/>
</dbReference>
<dbReference type="Gene3D" id="3.30.2310.20">
    <property type="entry name" value="RelE-like"/>
    <property type="match status" value="1"/>
</dbReference>
<dbReference type="Proteomes" id="UP000189933">
    <property type="component" value="Unassembled WGS sequence"/>
</dbReference>
<dbReference type="InterPro" id="IPR051803">
    <property type="entry name" value="TA_system_RelE-like_toxin"/>
</dbReference>
<evidence type="ECO:0000313" key="4">
    <source>
        <dbReference type="Proteomes" id="UP000189933"/>
    </source>
</evidence>
<dbReference type="InterPro" id="IPR035093">
    <property type="entry name" value="RelE/ParE_toxin_dom_sf"/>
</dbReference>
<keyword evidence="4" id="KW-1185">Reference proteome</keyword>
<proteinExistence type="inferred from homology"/>
<organism evidence="3 4">
    <name type="scientific">Carboxydocella sporoproducens DSM 16521</name>
    <dbReference type="NCBI Taxonomy" id="1121270"/>
    <lineage>
        <taxon>Bacteria</taxon>
        <taxon>Bacillati</taxon>
        <taxon>Bacillota</taxon>
        <taxon>Clostridia</taxon>
        <taxon>Eubacteriales</taxon>
        <taxon>Clostridiales Family XVI. Incertae Sedis</taxon>
        <taxon>Carboxydocella</taxon>
    </lineage>
</organism>
<keyword evidence="2" id="KW-1277">Toxin-antitoxin system</keyword>
<evidence type="ECO:0000313" key="3">
    <source>
        <dbReference type="EMBL" id="SJZ84508.1"/>
    </source>
</evidence>
<dbReference type="AlphaFoldDB" id="A0A1T4P0J4"/>
<comment type="similarity">
    <text evidence="1">Belongs to the RelE toxin family.</text>
</comment>
<reference evidence="4" key="1">
    <citation type="submission" date="2017-02" db="EMBL/GenBank/DDBJ databases">
        <authorList>
            <person name="Varghese N."/>
            <person name="Submissions S."/>
        </authorList>
    </citation>
    <scope>NUCLEOTIDE SEQUENCE [LARGE SCALE GENOMIC DNA]</scope>
    <source>
        <strain evidence="4">DSM 16521</strain>
    </source>
</reference>